<accession>A0A8C6K6M3</accession>
<protein>
    <submittedName>
        <fullName evidence="1">Uncharacterized protein</fullName>
    </submittedName>
</protein>
<name>A0A8C6K6M3_NOTFU</name>
<dbReference type="Proteomes" id="UP000694548">
    <property type="component" value="Chromosome sgr05"/>
</dbReference>
<reference evidence="1" key="3">
    <citation type="submission" date="2025-09" db="UniProtKB">
        <authorList>
            <consortium name="Ensembl"/>
        </authorList>
    </citation>
    <scope>IDENTIFICATION</scope>
</reference>
<reference evidence="1" key="2">
    <citation type="submission" date="2025-08" db="UniProtKB">
        <authorList>
            <consortium name="Ensembl"/>
        </authorList>
    </citation>
    <scope>IDENTIFICATION</scope>
</reference>
<organism evidence="1 2">
    <name type="scientific">Nothobranchius furzeri</name>
    <name type="common">Turquoise killifish</name>
    <dbReference type="NCBI Taxonomy" id="105023"/>
    <lineage>
        <taxon>Eukaryota</taxon>
        <taxon>Metazoa</taxon>
        <taxon>Chordata</taxon>
        <taxon>Craniata</taxon>
        <taxon>Vertebrata</taxon>
        <taxon>Euteleostomi</taxon>
        <taxon>Actinopterygii</taxon>
        <taxon>Neopterygii</taxon>
        <taxon>Teleostei</taxon>
        <taxon>Neoteleostei</taxon>
        <taxon>Acanthomorphata</taxon>
        <taxon>Ovalentaria</taxon>
        <taxon>Atherinomorphae</taxon>
        <taxon>Cyprinodontiformes</taxon>
        <taxon>Nothobranchiidae</taxon>
        <taxon>Nothobranchius</taxon>
    </lineage>
</organism>
<dbReference type="Ensembl" id="ENSNFUT00015000923.1">
    <property type="protein sequence ID" value="ENSNFUP00015000840.1"/>
    <property type="gene ID" value="ENSNFUG00015000516.1"/>
</dbReference>
<keyword evidence="2" id="KW-1185">Reference proteome</keyword>
<sequence>MSGASATFNCCLQWPLQREDSERLMSSPALGCSYIHPQRIFKFSDHTSGF</sequence>
<evidence type="ECO:0000313" key="1">
    <source>
        <dbReference type="Ensembl" id="ENSNFUP00015000840.1"/>
    </source>
</evidence>
<reference evidence="1" key="1">
    <citation type="submission" date="2014-08" db="EMBL/GenBank/DDBJ databases">
        <authorList>
            <person name="Senf B."/>
            <person name="Petzold A."/>
            <person name="Downie B.R."/>
            <person name="Koch P."/>
            <person name="Platzer M."/>
        </authorList>
    </citation>
    <scope>NUCLEOTIDE SEQUENCE [LARGE SCALE GENOMIC DNA]</scope>
    <source>
        <strain evidence="1">GRZ</strain>
    </source>
</reference>
<proteinExistence type="predicted"/>
<evidence type="ECO:0000313" key="2">
    <source>
        <dbReference type="Proteomes" id="UP000694548"/>
    </source>
</evidence>
<dbReference type="AlphaFoldDB" id="A0A8C6K6M3"/>